<dbReference type="SUPFAM" id="SSF75304">
    <property type="entry name" value="Amidase signature (AS) enzymes"/>
    <property type="match status" value="1"/>
</dbReference>
<dbReference type="InterPro" id="IPR023631">
    <property type="entry name" value="Amidase_dom"/>
</dbReference>
<dbReference type="AlphaFoldDB" id="A0A9P4Q930"/>
<proteinExistence type="predicted"/>
<accession>A0A9P4Q930</accession>
<keyword evidence="3" id="KW-1185">Reference proteome</keyword>
<comment type="caution">
    <text evidence="2">The sequence shown here is derived from an EMBL/GenBank/DDBJ whole genome shotgun (WGS) entry which is preliminary data.</text>
</comment>
<feature type="domain" description="Amidase" evidence="1">
    <location>
        <begin position="26"/>
        <end position="337"/>
    </location>
</feature>
<dbReference type="EMBL" id="MU003790">
    <property type="protein sequence ID" value="KAF2721478.1"/>
    <property type="molecule type" value="Genomic_DNA"/>
</dbReference>
<evidence type="ECO:0000259" key="1">
    <source>
        <dbReference type="Pfam" id="PF01425"/>
    </source>
</evidence>
<dbReference type="Proteomes" id="UP000799441">
    <property type="component" value="Unassembled WGS sequence"/>
</dbReference>
<evidence type="ECO:0000313" key="2">
    <source>
        <dbReference type="EMBL" id="KAF2721478.1"/>
    </source>
</evidence>
<dbReference type="InterPro" id="IPR036928">
    <property type="entry name" value="AS_sf"/>
</dbReference>
<name>A0A9P4Q930_9PEZI</name>
<sequence length="684" mass="75037">MSLNIVEASIAELQHALSSGTITSVELVAKYLLRINTYDCRGICLNSIPILNPDVFTEAAASDARRTRGEARGPLEGIPYTLKDSMKYKGKTCASGSPAFEHLIANEDSFVAEQLRKAGAVCIGRTNTPPMMASGMHRGVYGRAESPYNLDYLTAAFSSGSSNGSATSTAASFAAFGLGTETVSSGRSPASNNALIAYTPSRNVISGRGIWPLYPTCDVLVPHARSLDDMLTILDVLTAEDSRGVGEFWRAQKFVQIPQTVRPDSSYLDLRNAATNSLRGKRIAVPKMYIGEKDHKGKPTYTSPDVIEIWRQAKADLEAIGATIIESDFPLVTNYEDDTINGMPNYVAGFKPDWNAKERGELVAYLWDDFLKENNDPECSSLTEVDGANIFPRPKDYVADRYMEIKNFIDYPGMIEIARNRKGKSLWEIDGIAEALPALEAQRKRDFEDWMDSNRYDLVVFPANGDVGRSDVDTNDESARHALQWGVKYSNGNRAIRHMGVPTVSVPMGTMATSKMPVNLTFAGHAYTSDSQLLRYAYAFERQTRHRRPPPLTPVLPTDDIILNSERSTNSASMHMQPSTALPEVRVTYARRSDANRVRVEGKLSPARIAGDVQLEVYVDAKLVSQEDIRVSESDGIFSFETAFAHFEPAKPLYGGVGLVVGKIIVMIIARSPAGAIGALTLID</sequence>
<gene>
    <name evidence="2" type="ORF">K431DRAFT_312543</name>
</gene>
<organism evidence="2 3">
    <name type="scientific">Polychaeton citri CBS 116435</name>
    <dbReference type="NCBI Taxonomy" id="1314669"/>
    <lineage>
        <taxon>Eukaryota</taxon>
        <taxon>Fungi</taxon>
        <taxon>Dikarya</taxon>
        <taxon>Ascomycota</taxon>
        <taxon>Pezizomycotina</taxon>
        <taxon>Dothideomycetes</taxon>
        <taxon>Dothideomycetidae</taxon>
        <taxon>Capnodiales</taxon>
        <taxon>Capnodiaceae</taxon>
        <taxon>Polychaeton</taxon>
    </lineage>
</organism>
<protein>
    <submittedName>
        <fullName evidence="2">Amidase signature enzyme</fullName>
    </submittedName>
</protein>
<evidence type="ECO:0000313" key="3">
    <source>
        <dbReference type="Proteomes" id="UP000799441"/>
    </source>
</evidence>
<dbReference type="PANTHER" id="PTHR42678:SF11">
    <property type="entry name" value="AMIDASE FAMILY PROTEIN"/>
    <property type="match status" value="1"/>
</dbReference>
<dbReference type="PANTHER" id="PTHR42678">
    <property type="entry name" value="AMIDASE"/>
    <property type="match status" value="1"/>
</dbReference>
<dbReference type="Gene3D" id="3.90.1300.10">
    <property type="entry name" value="Amidase signature (AS) domain"/>
    <property type="match status" value="1"/>
</dbReference>
<dbReference type="OrthoDB" id="566138at2759"/>
<reference evidence="2" key="1">
    <citation type="journal article" date="2020" name="Stud. Mycol.">
        <title>101 Dothideomycetes genomes: a test case for predicting lifestyles and emergence of pathogens.</title>
        <authorList>
            <person name="Haridas S."/>
            <person name="Albert R."/>
            <person name="Binder M."/>
            <person name="Bloem J."/>
            <person name="Labutti K."/>
            <person name="Salamov A."/>
            <person name="Andreopoulos B."/>
            <person name="Baker S."/>
            <person name="Barry K."/>
            <person name="Bills G."/>
            <person name="Bluhm B."/>
            <person name="Cannon C."/>
            <person name="Castanera R."/>
            <person name="Culley D."/>
            <person name="Daum C."/>
            <person name="Ezra D."/>
            <person name="Gonzalez J."/>
            <person name="Henrissat B."/>
            <person name="Kuo A."/>
            <person name="Liang C."/>
            <person name="Lipzen A."/>
            <person name="Lutzoni F."/>
            <person name="Magnuson J."/>
            <person name="Mondo S."/>
            <person name="Nolan M."/>
            <person name="Ohm R."/>
            <person name="Pangilinan J."/>
            <person name="Park H.-J."/>
            <person name="Ramirez L."/>
            <person name="Alfaro M."/>
            <person name="Sun H."/>
            <person name="Tritt A."/>
            <person name="Yoshinaga Y."/>
            <person name="Zwiers L.-H."/>
            <person name="Turgeon B."/>
            <person name="Goodwin S."/>
            <person name="Spatafora J."/>
            <person name="Crous P."/>
            <person name="Grigoriev I."/>
        </authorList>
    </citation>
    <scope>NUCLEOTIDE SEQUENCE</scope>
    <source>
        <strain evidence="2">CBS 116435</strain>
    </source>
</reference>
<dbReference type="Pfam" id="PF01425">
    <property type="entry name" value="Amidase"/>
    <property type="match status" value="1"/>
</dbReference>
<dbReference type="NCBIfam" id="NF005127">
    <property type="entry name" value="PRK06565.1"/>
    <property type="match status" value="1"/>
</dbReference>